<sequence length="1748" mass="194506">MLTLPIHASDVPEKYRFYRENLWFSLSFYQRLTNSFVFLSPLLLDSHRSSVFAQLACLELCYAILAPIHSSSAEDTSSALQIDYLRRVQDKFLFPLLLFCSHNALESFATKHVIEWVDILQKMTSQREPKFTDSVPCLLVAELCLNLFALIYNRLPKQCTHDKDAQLVKTVWRANESTQAVPDCKGVELTRSVMKFADTIFNQINNDLSVSSHNHPRQTAISKLCRRVLVAAWSCLSAAVCATQTRDNFFIHLLSPCLFTRLLPDSTEFPFHLPEQRPTLVLGRFLNVPEVLWSHNDFDVSDPHRNGSLSTRASERPTDRASDTVTSEKALFEGSTLALELHRFDHLAGTQAFLLYGQPWFTIISRFLLANPAGMVICSVPSPAFTTLFTDLCLILASWADQSQLQRVVPCTPEECLLGTQVLSMFVVNLGSLEEKIGTVQSSVPKRSTSLSRQGLIDLFELLVDCWEGCVKPPYQAFFNEFNRTDINPNQLLVTLELFRIVLRSNIICLWEDANPYLESFANALSSSLEHPNKDVSNAAFTISALFLNRFQQPLVAIPGASVASDICTTVDHASSLQQPHIEPPSLQPLAYHLWIKVSRLNSQQGTTSSSLTSPGWDNLNVASVLFGAVCQAAICWEPLRPRVLQLVSVASQCLHSDSSSLHSLLTLLKHFMLANTNPSELDFNTSMHCLFSTDKIDLSSPKMEQHFFSLLATKTSDIVELGLTVGAEWINFVTRYSDRSIPLTIYKSYINSILRTALRCLDASRPKSVHAAAYQVCVASWKCATKLTFNDELLLAKFGMLFGLSVESDKELSTEVRSFFTKNCLPAGTLDRAVRVLADCGSLGSIQDRLPEADLDWFRDLIGQFFPSLLSACVILMLEPATLATEYNQPFFDQPLDPGVSFEHLNLPDPLCVTTFGLDPTLASLAPLFFTQTAVPEGHLTSRTGTLAPVPSTMTLLTEHTDSTQPVVGNKNNTTIRHDPSPTVSPISATLTSLVKSKRKEESSEANSFESYHLSSHQLRVARIRTRLNARDLAQLGPSSPVKSPQKTTRQIFRERAVARHRAELRFTSLSARAVRAFSQSTSVPTKTYRCGALPDVETVTPSSLIEPLNCLAAISSPMSHALFVQLFSSLLRTNLSPDLRSQSVSQQLSHSLNELLQLACQLATFSESTLAVQSVVSACCALLSQLLGAFSPGSLALPQDVPVTLDSTVIATSALLSNLESDAIVLLEWLFISGENSSFHLNQESPRSDTSEHWWADPAELRIFPKPSDSLPHLLQGSASDVSTASIVWWDLVRLYRSLGRFDDVIGWLRDRWVEGTPLLRRIGYALVNIGLPNYTAARLAFEEILETTQLWDDCPPCMDSGLQSLCRDGLLTCLDHMTHWEDLDQLSARNMKTLAIDISSRDSNPSVEFSNPDQIPFSSIWPSLYNEPSTIESVLPFLFRARLKRVQEAMIRSHFEDSMDTSSLEASGIDLNDLVESALQHDGVRAILEARFTEELSLFFCWKGDFVRAKYFCDQAFNHCALELGGSRKPNSHTSMVELSRPQVLMELSEFTDLAKDDNITLHSIQNLAQTWIIRSPHPTLSPLSVWNDIVLNRLFYLIILCSKLSSCVSPDADDNSSACARFLDKTVLKLRMVEAEASIAQALPVLALNQLKSIRVLAQRDSLEISDSIDGLSDPMRACWWWLRWCQAFADAWVTWTDEALVVNAHLLSTSSGTCGSAAHQVYAWSDLVNGVANAGLHLGKRIP</sequence>
<feature type="region of interest" description="Disordered" evidence="1">
    <location>
        <begin position="964"/>
        <end position="987"/>
    </location>
</feature>
<evidence type="ECO:0000256" key="1">
    <source>
        <dbReference type="SAM" id="MobiDB-lite"/>
    </source>
</evidence>
<dbReference type="InterPro" id="IPR012582">
    <property type="entry name" value="DNAPKcs_CC3"/>
</dbReference>
<dbReference type="EMBL" id="JTDE01000195">
    <property type="protein sequence ID" value="KAF7262020.1"/>
    <property type="molecule type" value="Genomic_DNA"/>
</dbReference>
<dbReference type="GO" id="GO:0006303">
    <property type="term" value="P:double-strand break repair via nonhomologous end joining"/>
    <property type="evidence" value="ECO:0007669"/>
    <property type="project" value="InterPro"/>
</dbReference>
<proteinExistence type="predicted"/>
<feature type="compositionally biased region" description="Polar residues" evidence="1">
    <location>
        <begin position="964"/>
        <end position="976"/>
    </location>
</feature>
<feature type="region of interest" description="Disordered" evidence="1">
    <location>
        <begin position="304"/>
        <end position="326"/>
    </location>
</feature>
<comment type="caution">
    <text evidence="3">The sequence shown here is derived from an EMBL/GenBank/DDBJ whole genome shotgun (WGS) entry which is preliminary data.</text>
</comment>
<dbReference type="Proteomes" id="UP000822476">
    <property type="component" value="Unassembled WGS sequence"/>
</dbReference>
<dbReference type="InterPro" id="IPR045581">
    <property type="entry name" value="DNAPKcs_CC5"/>
</dbReference>
<dbReference type="Pfam" id="PF08163">
    <property type="entry name" value="DNAPKcs_CC3"/>
    <property type="match status" value="1"/>
</dbReference>
<evidence type="ECO:0000313" key="3">
    <source>
        <dbReference type="EMBL" id="KAF7262020.1"/>
    </source>
</evidence>
<evidence type="ECO:0000259" key="2">
    <source>
        <dbReference type="SMART" id="SM01344"/>
    </source>
</evidence>
<dbReference type="Pfam" id="PF19704">
    <property type="entry name" value="DNAPKcs_CC5"/>
    <property type="match status" value="1"/>
</dbReference>
<dbReference type="OrthoDB" id="6262443at2759"/>
<accession>A0A8S9Z8H0</accession>
<name>A0A8S9Z8H0_9TREM</name>
<feature type="compositionally biased region" description="Basic and acidic residues" evidence="1">
    <location>
        <begin position="313"/>
        <end position="322"/>
    </location>
</feature>
<gene>
    <name evidence="3" type="ORF">EG68_00719</name>
</gene>
<organism evidence="3 4">
    <name type="scientific">Paragonimus skrjabini miyazakii</name>
    <dbReference type="NCBI Taxonomy" id="59628"/>
    <lineage>
        <taxon>Eukaryota</taxon>
        <taxon>Metazoa</taxon>
        <taxon>Spiralia</taxon>
        <taxon>Lophotrochozoa</taxon>
        <taxon>Platyhelminthes</taxon>
        <taxon>Trematoda</taxon>
        <taxon>Digenea</taxon>
        <taxon>Plagiorchiida</taxon>
        <taxon>Troglotremata</taxon>
        <taxon>Troglotrematidae</taxon>
        <taxon>Paragonimus</taxon>
    </lineage>
</organism>
<dbReference type="GO" id="GO:0005634">
    <property type="term" value="C:nucleus"/>
    <property type="evidence" value="ECO:0007669"/>
    <property type="project" value="InterPro"/>
</dbReference>
<feature type="domain" description="DNA-dependent protein kinase catalytic subunit CC3" evidence="2">
    <location>
        <begin position="83"/>
        <end position="408"/>
    </location>
</feature>
<evidence type="ECO:0000313" key="4">
    <source>
        <dbReference type="Proteomes" id="UP000822476"/>
    </source>
</evidence>
<protein>
    <recommendedName>
        <fullName evidence="2">DNA-dependent protein kinase catalytic subunit CC3 domain-containing protein</fullName>
    </recommendedName>
</protein>
<keyword evidence="4" id="KW-1185">Reference proteome</keyword>
<reference evidence="3" key="1">
    <citation type="submission" date="2019-07" db="EMBL/GenBank/DDBJ databases">
        <title>Annotation for the trematode Paragonimus miyazaki's.</title>
        <authorList>
            <person name="Choi Y.-J."/>
        </authorList>
    </citation>
    <scope>NUCLEOTIDE SEQUENCE</scope>
    <source>
        <strain evidence="3">Japan</strain>
    </source>
</reference>
<dbReference type="SMART" id="SM01344">
    <property type="entry name" value="NUC194"/>
    <property type="match status" value="1"/>
</dbReference>